<sequence length="68" mass="6711">MTAARRGARPVGGVPPQTHVRARAGVASGVMAAGARSGACAPLVETAESGDSTDFTESAESTRAADIV</sequence>
<evidence type="ECO:0000256" key="1">
    <source>
        <dbReference type="SAM" id="MobiDB-lite"/>
    </source>
</evidence>
<dbReference type="Proteomes" id="UP000001812">
    <property type="component" value="Chromosome II"/>
</dbReference>
<protein>
    <submittedName>
        <fullName evidence="2">Uncharacterized protein</fullName>
    </submittedName>
</protein>
<gene>
    <name evidence="2" type="ORF">BURPS1710A_A0073</name>
</gene>
<evidence type="ECO:0000313" key="2">
    <source>
        <dbReference type="EMBL" id="EET05911.1"/>
    </source>
</evidence>
<name>A0A0E1W0U5_BURPE</name>
<organism evidence="2">
    <name type="scientific">Burkholderia pseudomallei 1710a</name>
    <dbReference type="NCBI Taxonomy" id="320371"/>
    <lineage>
        <taxon>Bacteria</taxon>
        <taxon>Pseudomonadati</taxon>
        <taxon>Pseudomonadota</taxon>
        <taxon>Betaproteobacteria</taxon>
        <taxon>Burkholderiales</taxon>
        <taxon>Burkholderiaceae</taxon>
        <taxon>Burkholderia</taxon>
        <taxon>pseudomallei group</taxon>
    </lineage>
</organism>
<proteinExistence type="predicted"/>
<dbReference type="RefSeq" id="WP_004527958.1">
    <property type="nucleotide sequence ID" value="NZ_CM000833.1"/>
</dbReference>
<feature type="region of interest" description="Disordered" evidence="1">
    <location>
        <begin position="1"/>
        <end position="20"/>
    </location>
</feature>
<dbReference type="HOGENOM" id="CLU_2785905_0_0_4"/>
<dbReference type="EMBL" id="CM000833">
    <property type="protein sequence ID" value="EET05911.1"/>
    <property type="molecule type" value="Genomic_DNA"/>
</dbReference>
<dbReference type="AlphaFoldDB" id="A0A0E1W0U5"/>
<feature type="compositionally biased region" description="Polar residues" evidence="1">
    <location>
        <begin position="49"/>
        <end position="61"/>
    </location>
</feature>
<feature type="region of interest" description="Disordered" evidence="1">
    <location>
        <begin position="44"/>
        <end position="68"/>
    </location>
</feature>
<reference evidence="2" key="1">
    <citation type="submission" date="2009-05" db="EMBL/GenBank/DDBJ databases">
        <authorList>
            <person name="Harkins D.M."/>
            <person name="DeShazer D."/>
            <person name="Woods D.E."/>
            <person name="Brinkac L.M."/>
            <person name="Brown K.A."/>
            <person name="Hung G.C."/>
            <person name="Tuanyok A."/>
            <person name="Zhang B."/>
            <person name="Nierman W.C."/>
        </authorList>
    </citation>
    <scope>NUCLEOTIDE SEQUENCE [LARGE SCALE GENOMIC DNA]</scope>
    <source>
        <strain evidence="2">1710a</strain>
    </source>
</reference>
<accession>A0A0E1W0U5</accession>